<dbReference type="STRING" id="341663.Q0CRD2"/>
<feature type="compositionally biased region" description="Basic and acidic residues" evidence="6">
    <location>
        <begin position="486"/>
        <end position="513"/>
    </location>
</feature>
<dbReference type="GO" id="GO:0003713">
    <property type="term" value="F:transcription coactivator activity"/>
    <property type="evidence" value="ECO:0007669"/>
    <property type="project" value="TreeGrafter"/>
</dbReference>
<feature type="compositionally biased region" description="Low complexity" evidence="6">
    <location>
        <begin position="754"/>
        <end position="764"/>
    </location>
</feature>
<proteinExistence type="inferred from homology"/>
<evidence type="ECO:0000256" key="6">
    <source>
        <dbReference type="SAM" id="MobiDB-lite"/>
    </source>
</evidence>
<feature type="compositionally biased region" description="Polar residues" evidence="6">
    <location>
        <begin position="313"/>
        <end position="339"/>
    </location>
</feature>
<dbReference type="eggNOG" id="KOG4191">
    <property type="taxonomic scope" value="Eukaryota"/>
</dbReference>
<sequence>MSPPTEKTFGIYELAERVLLHLDDHLEMIRGQRVCRTWRDVIQTSPALQKACWYQTEIANDAQMQPVPIRGEIWKLNPAFNRIGVSVSKDTSTNADWVGQLQDKGDFSLEEQIYDESGSWTTMLATQPPCQRMLVECYSDYSDDQTMTYLIVSMTRYLLMGDIMAVLAECQNRQRCGLDRWTAIRHYTGRLIRWEGSGWDSYNWAALDRMPDDVSIKVAVELPWGVTGYPTFSLQRLNGSKDFLHEMILHRMITDEGQEYEWDSRHANKPVCQTEYKANLLLHIVNDSSSSSTLLLDDFCAIARDRLIISSPHQPVTPYESTRTTHLSPPHAQITQMPSANKGKGKGRDVRPSRSRNTTPSSSFSAGPPTATSAASYLDNDASRLFVPATVQYAEILDRMGGVGPIPDSKSLESLMDHLKTLSQLAETRGDACNASIRELSQKRKEVVDDAEPLEGERVKMKREADDEEEDSRALKGGKLKKRKERGSSSKEDRPLTHGAHDVARQDGGETKIEGAASPLSKKSKNISESPMSPPGLTSPRVKGDDAENAESPGSDDSEESHQPEPAPAVPQVQVFGPNPLKFDDPTIYHIRDVTPDMTDEEKKEIYCVSRFPRSDLSHLMAGTPPDRDFSNSKPASQVNANTFLSYIEPYVRPLTEEDIAFLKEKKQGDRTTPFIMPRRGKRHYSEIWAEEDGIMSSDQTNGDKDRLPLNQGRGNIDQLTDDTAETDKVSVGPLVSRLYSLLRYEHRAPPDETTNTNGTAANGDASVNGDAMDLDNPLGDTNTETNPNGNPASTNPANKPLASATSFPDASPNGFKVPAAKLDHAQLDERLKAELRHVGFLGPDDNPDYDAHYDDDIAQRLRLLQSELKKQMITNSSRKARLLDIARERMAYQEYMTIHDDLDSQVQQAYLKRTRTLGKSKKGSQAKHRPGGAGGGSHVVSAAGVGRPAIGDVARTLMDRRKRWRDCIGPVFKDCKTSVPSRTESVFEPSLMAEIEKSELEGWDEEQE</sequence>
<feature type="region of interest" description="Disordered" evidence="6">
    <location>
        <begin position="917"/>
        <end position="941"/>
    </location>
</feature>
<feature type="region of interest" description="Disordered" evidence="6">
    <location>
        <begin position="441"/>
        <end position="587"/>
    </location>
</feature>
<dbReference type="RefSeq" id="XP_001212930.1">
    <property type="nucleotide sequence ID" value="XM_001212930.1"/>
</dbReference>
<dbReference type="VEuPathDB" id="FungiDB:ATEG_03752"/>
<organism evidence="7 8">
    <name type="scientific">Aspergillus terreus (strain NIH 2624 / FGSC A1156)</name>
    <dbReference type="NCBI Taxonomy" id="341663"/>
    <lineage>
        <taxon>Eukaryota</taxon>
        <taxon>Fungi</taxon>
        <taxon>Dikarya</taxon>
        <taxon>Ascomycota</taxon>
        <taxon>Pezizomycotina</taxon>
        <taxon>Eurotiomycetes</taxon>
        <taxon>Eurotiomycetidae</taxon>
        <taxon>Eurotiales</taxon>
        <taxon>Aspergillaceae</taxon>
        <taxon>Aspergillus</taxon>
        <taxon>Aspergillus subgen. Circumdati</taxon>
    </lineage>
</organism>
<comment type="subcellular location">
    <subcellularLocation>
        <location evidence="1">Nucleus</location>
    </subcellularLocation>
</comment>
<dbReference type="Pfam" id="PF10198">
    <property type="entry name" value="Ada3"/>
    <property type="match status" value="1"/>
</dbReference>
<dbReference type="PANTHER" id="PTHR13556:SF2">
    <property type="entry name" value="TRANSCRIPTIONAL ADAPTER 3"/>
    <property type="match status" value="1"/>
</dbReference>
<evidence type="ECO:0000313" key="7">
    <source>
        <dbReference type="EMBL" id="EAU35554.1"/>
    </source>
</evidence>
<evidence type="ECO:0000256" key="2">
    <source>
        <dbReference type="ARBA" id="ARBA00005330"/>
    </source>
</evidence>
<feature type="compositionally biased region" description="Low complexity" evidence="6">
    <location>
        <begin position="355"/>
        <end position="372"/>
    </location>
</feature>
<evidence type="ECO:0000256" key="1">
    <source>
        <dbReference type="ARBA" id="ARBA00004123"/>
    </source>
</evidence>
<dbReference type="Proteomes" id="UP000007963">
    <property type="component" value="Unassembled WGS sequence"/>
</dbReference>
<feature type="compositionally biased region" description="Polar residues" evidence="6">
    <location>
        <begin position="780"/>
        <end position="809"/>
    </location>
</feature>
<dbReference type="AlphaFoldDB" id="Q0CRD2"/>
<dbReference type="GO" id="GO:0005634">
    <property type="term" value="C:nucleus"/>
    <property type="evidence" value="ECO:0007669"/>
    <property type="project" value="UniProtKB-SubCell"/>
</dbReference>
<protein>
    <recommendedName>
        <fullName evidence="9">F-box domain-containing protein</fullName>
    </recommendedName>
</protein>
<dbReference type="GO" id="GO:0006357">
    <property type="term" value="P:regulation of transcription by RNA polymerase II"/>
    <property type="evidence" value="ECO:0007669"/>
    <property type="project" value="TreeGrafter"/>
</dbReference>
<dbReference type="OMA" id="DLSHMMA"/>
<reference evidence="8" key="1">
    <citation type="submission" date="2005-09" db="EMBL/GenBank/DDBJ databases">
        <title>Annotation of the Aspergillus terreus NIH2624 genome.</title>
        <authorList>
            <person name="Birren B.W."/>
            <person name="Lander E.S."/>
            <person name="Galagan J.E."/>
            <person name="Nusbaum C."/>
            <person name="Devon K."/>
            <person name="Henn M."/>
            <person name="Ma L.-J."/>
            <person name="Jaffe D.B."/>
            <person name="Butler J."/>
            <person name="Alvarez P."/>
            <person name="Gnerre S."/>
            <person name="Grabherr M."/>
            <person name="Kleber M."/>
            <person name="Mauceli E.W."/>
            <person name="Brockman W."/>
            <person name="Rounsley S."/>
            <person name="Young S.K."/>
            <person name="LaButti K."/>
            <person name="Pushparaj V."/>
            <person name="DeCaprio D."/>
            <person name="Crawford M."/>
            <person name="Koehrsen M."/>
            <person name="Engels R."/>
            <person name="Montgomery P."/>
            <person name="Pearson M."/>
            <person name="Howarth C."/>
            <person name="Larson L."/>
            <person name="Luoma S."/>
            <person name="White J."/>
            <person name="Alvarado L."/>
            <person name="Kodira C.D."/>
            <person name="Zeng Q."/>
            <person name="Oleary S."/>
            <person name="Yandava C."/>
            <person name="Denning D.W."/>
            <person name="Nierman W.C."/>
            <person name="Milne T."/>
            <person name="Madden K."/>
        </authorList>
    </citation>
    <scope>NUCLEOTIDE SEQUENCE [LARGE SCALE GENOMIC DNA]</scope>
    <source>
        <strain evidence="8">NIH 2624 / FGSC A1156</strain>
    </source>
</reference>
<evidence type="ECO:0000256" key="3">
    <source>
        <dbReference type="ARBA" id="ARBA00023015"/>
    </source>
</evidence>
<evidence type="ECO:0000256" key="5">
    <source>
        <dbReference type="ARBA" id="ARBA00023242"/>
    </source>
</evidence>
<feature type="compositionally biased region" description="Basic residues" evidence="6">
    <location>
        <begin position="476"/>
        <end position="485"/>
    </location>
</feature>
<feature type="region of interest" description="Disordered" evidence="6">
    <location>
        <begin position="694"/>
        <end position="728"/>
    </location>
</feature>
<evidence type="ECO:0000256" key="4">
    <source>
        <dbReference type="ARBA" id="ARBA00023163"/>
    </source>
</evidence>
<gene>
    <name evidence="7" type="ORF">ATEG_03752</name>
</gene>
<dbReference type="OrthoDB" id="1232at2759"/>
<keyword evidence="5" id="KW-0539">Nucleus</keyword>
<name>Q0CRD2_ASPTN</name>
<dbReference type="InterPro" id="IPR019340">
    <property type="entry name" value="Histone_AcTrfase_su3"/>
</dbReference>
<dbReference type="EMBL" id="CH476598">
    <property type="protein sequence ID" value="EAU35554.1"/>
    <property type="molecule type" value="Genomic_DNA"/>
</dbReference>
<feature type="region of interest" description="Disordered" evidence="6">
    <location>
        <begin position="313"/>
        <end position="372"/>
    </location>
</feature>
<keyword evidence="4" id="KW-0804">Transcription</keyword>
<dbReference type="PANTHER" id="PTHR13556">
    <property type="entry name" value="TRANSCRIPTIONAL ADAPTER 3-RELATED"/>
    <property type="match status" value="1"/>
</dbReference>
<evidence type="ECO:0000313" key="8">
    <source>
        <dbReference type="Proteomes" id="UP000007963"/>
    </source>
</evidence>
<dbReference type="GeneID" id="4318624"/>
<comment type="similarity">
    <text evidence="2">Belongs to the NGG1 family.</text>
</comment>
<dbReference type="HOGENOM" id="CLU_298079_0_0_1"/>
<feature type="region of interest" description="Disordered" evidence="6">
    <location>
        <begin position="749"/>
        <end position="818"/>
    </location>
</feature>
<evidence type="ECO:0008006" key="9">
    <source>
        <dbReference type="Google" id="ProtNLM"/>
    </source>
</evidence>
<accession>Q0CRD2</accession>
<feature type="compositionally biased region" description="Basic residues" evidence="6">
    <location>
        <begin position="917"/>
        <end position="931"/>
    </location>
</feature>
<feature type="compositionally biased region" description="Basic and acidic residues" evidence="6">
    <location>
        <begin position="455"/>
        <end position="465"/>
    </location>
</feature>
<dbReference type="GO" id="GO:0000124">
    <property type="term" value="C:SAGA complex"/>
    <property type="evidence" value="ECO:0007669"/>
    <property type="project" value="TreeGrafter"/>
</dbReference>
<keyword evidence="3" id="KW-0805">Transcription regulation</keyword>